<keyword evidence="10" id="KW-0333">Golgi apparatus</keyword>
<proteinExistence type="predicted"/>
<sequence length="525" mass="59057">MAKIAFILLCHKDPDGVIRQARSLAEAGDCVAVHFDGRAPDESYARIREGLSGVAGVTFAARRVRCGWGEWSLVEATLEAVKAARTAFPDATHFYMISGDCMAIKSAEYAHALLVREDADHIESFDFFESGWIKTGIREERLVYRHYFNERTRKALFYASLNVQRRLGLRRKVPAGLRIMIGSQWWCLRRGTIDKVLDLCRSRPDVVRFFRTTWIPDETFFQTLVRHVVPGPEIRSRSLTFLSFSDYGMPTTFHNDHYDFLLAQDSLFARKISTEALELRRRLGRLYQDTGRPAEVSGEGRKVVALMTGLGREGRRFAPRAWESGGRVGKARSLHVVVCKKWHVAKRLAEAIRKATDVPALDYVFDEAGAALPDLGGIEKSLAKRSRHRLAVLRLIYEHYGADRLLICLDPSRADFLHDCRADGVRISVLELGVDFSDDYLAGHARRVGLAGDRTPAAAMAVLLPAIRRQFRLESDRMVDAAGDCHMLLPQNAPPQEAARILARFLSVPDAVAERLAETPHLFAD</sequence>
<gene>
    <name evidence="16" type="ORF">N5I32_11995</name>
</gene>
<dbReference type="InterPro" id="IPR043538">
    <property type="entry name" value="XYLT"/>
</dbReference>
<evidence type="ECO:0000256" key="3">
    <source>
        <dbReference type="ARBA" id="ARBA00022676"/>
    </source>
</evidence>
<keyword evidence="11" id="KW-0472">Membrane</keyword>
<dbReference type="PANTHER" id="PTHR46025:SF3">
    <property type="entry name" value="XYLOSYLTRANSFERASE OXT"/>
    <property type="match status" value="1"/>
</dbReference>
<evidence type="ECO:0000256" key="2">
    <source>
        <dbReference type="ARBA" id="ARBA00004648"/>
    </source>
</evidence>
<keyword evidence="8" id="KW-0735">Signal-anchor</keyword>
<protein>
    <recommendedName>
        <fullName evidence="14">Peptide O-xylosyltransferase</fullName>
    </recommendedName>
</protein>
<evidence type="ECO:0000256" key="9">
    <source>
        <dbReference type="ARBA" id="ARBA00022989"/>
    </source>
</evidence>
<evidence type="ECO:0000256" key="10">
    <source>
        <dbReference type="ARBA" id="ARBA00023034"/>
    </source>
</evidence>
<evidence type="ECO:0000256" key="4">
    <source>
        <dbReference type="ARBA" id="ARBA00022679"/>
    </source>
</evidence>
<keyword evidence="6" id="KW-0479">Metal-binding</keyword>
<keyword evidence="12" id="KW-1015">Disulfide bond</keyword>
<evidence type="ECO:0000313" key="16">
    <source>
        <dbReference type="EMBL" id="MCT8330239.1"/>
    </source>
</evidence>
<keyword evidence="3" id="KW-0328">Glycosyltransferase</keyword>
<evidence type="ECO:0000256" key="1">
    <source>
        <dbReference type="ARBA" id="ARBA00004323"/>
    </source>
</evidence>
<dbReference type="InterPro" id="IPR003406">
    <property type="entry name" value="Glyco_trans_14"/>
</dbReference>
<keyword evidence="9" id="KW-1133">Transmembrane helix</keyword>
<evidence type="ECO:0000256" key="5">
    <source>
        <dbReference type="ARBA" id="ARBA00022692"/>
    </source>
</evidence>
<evidence type="ECO:0000256" key="12">
    <source>
        <dbReference type="ARBA" id="ARBA00023157"/>
    </source>
</evidence>
<keyword evidence="17" id="KW-1185">Reference proteome</keyword>
<name>A0ABT2NQJ6_9RHOB</name>
<evidence type="ECO:0000256" key="11">
    <source>
        <dbReference type="ARBA" id="ARBA00023136"/>
    </source>
</evidence>
<dbReference type="RefSeq" id="WP_261496115.1">
    <property type="nucleotide sequence ID" value="NZ_JAOCQF010000002.1"/>
</dbReference>
<keyword evidence="5" id="KW-0812">Transmembrane</keyword>
<evidence type="ECO:0000256" key="13">
    <source>
        <dbReference type="ARBA" id="ARBA00023180"/>
    </source>
</evidence>
<reference evidence="17" key="1">
    <citation type="submission" date="2023-07" db="EMBL/GenBank/DDBJ databases">
        <title>Defluviimonas sediminis sp. nov., isolated from mangrove sediment.</title>
        <authorList>
            <person name="Liu L."/>
            <person name="Li J."/>
            <person name="Huang Y."/>
            <person name="Pan J."/>
            <person name="Li M."/>
        </authorList>
    </citation>
    <scope>NUCLEOTIDE SEQUENCE [LARGE SCALE GENOMIC DNA]</scope>
    <source>
        <strain evidence="17">FT324</strain>
    </source>
</reference>
<evidence type="ECO:0000313" key="17">
    <source>
        <dbReference type="Proteomes" id="UP001205601"/>
    </source>
</evidence>
<comment type="subcellular location">
    <subcellularLocation>
        <location evidence="2">Endoplasmic reticulum membrane</location>
        <topology evidence="2">Single-pass type II membrane protein</topology>
    </subcellularLocation>
    <subcellularLocation>
        <location evidence="1">Golgi apparatus membrane</location>
        <topology evidence="1">Single-pass type II membrane protein</topology>
    </subcellularLocation>
</comment>
<evidence type="ECO:0000256" key="8">
    <source>
        <dbReference type="ARBA" id="ARBA00022968"/>
    </source>
</evidence>
<dbReference type="EMBL" id="JAOCQF010000002">
    <property type="protein sequence ID" value="MCT8330239.1"/>
    <property type="molecule type" value="Genomic_DNA"/>
</dbReference>
<dbReference type="Pfam" id="PF02485">
    <property type="entry name" value="Branch"/>
    <property type="match status" value="1"/>
</dbReference>
<evidence type="ECO:0000256" key="6">
    <source>
        <dbReference type="ARBA" id="ARBA00022723"/>
    </source>
</evidence>
<evidence type="ECO:0000256" key="14">
    <source>
        <dbReference type="ARBA" id="ARBA00042865"/>
    </source>
</evidence>
<keyword evidence="7" id="KW-0256">Endoplasmic reticulum</keyword>
<organism evidence="16 17">
    <name type="scientific">Albidovulum sediminis</name>
    <dbReference type="NCBI Taxonomy" id="3066345"/>
    <lineage>
        <taxon>Bacteria</taxon>
        <taxon>Pseudomonadati</taxon>
        <taxon>Pseudomonadota</taxon>
        <taxon>Alphaproteobacteria</taxon>
        <taxon>Rhodobacterales</taxon>
        <taxon>Paracoccaceae</taxon>
        <taxon>Albidovulum</taxon>
    </lineage>
</organism>
<comment type="caution">
    <text evidence="16">The sequence shown here is derived from an EMBL/GenBank/DDBJ whole genome shotgun (WGS) entry which is preliminary data.</text>
</comment>
<dbReference type="Proteomes" id="UP001205601">
    <property type="component" value="Unassembled WGS sequence"/>
</dbReference>
<feature type="domain" description="DUF5928" evidence="15">
    <location>
        <begin position="270"/>
        <end position="525"/>
    </location>
</feature>
<evidence type="ECO:0000256" key="7">
    <source>
        <dbReference type="ARBA" id="ARBA00022824"/>
    </source>
</evidence>
<evidence type="ECO:0000259" key="15">
    <source>
        <dbReference type="Pfam" id="PF19350"/>
    </source>
</evidence>
<keyword evidence="4" id="KW-0808">Transferase</keyword>
<accession>A0ABT2NQJ6</accession>
<keyword evidence="13" id="KW-0325">Glycoprotein</keyword>
<dbReference type="Pfam" id="PF19350">
    <property type="entry name" value="DUF5928"/>
    <property type="match status" value="1"/>
</dbReference>
<dbReference type="PANTHER" id="PTHR46025">
    <property type="entry name" value="XYLOSYLTRANSFERASE OXT"/>
    <property type="match status" value="1"/>
</dbReference>
<dbReference type="InterPro" id="IPR045972">
    <property type="entry name" value="DUF5928"/>
</dbReference>